<dbReference type="PANTHER" id="PTHR24104:SF25">
    <property type="entry name" value="PROTEIN LIN-41"/>
    <property type="match status" value="1"/>
</dbReference>
<reference evidence="3 4" key="1">
    <citation type="journal article" date="2009" name="J. Bacteriol.">
        <title>Complete genome sequence of Robiginitalea biformata HTCC2501.</title>
        <authorList>
            <person name="Oh H.M."/>
            <person name="Giovannoni S.J."/>
            <person name="Lee K."/>
            <person name="Ferriera S."/>
            <person name="Johnson J."/>
            <person name="Cho J.C."/>
        </authorList>
    </citation>
    <scope>NUCLEOTIDE SEQUENCE [LARGE SCALE GENOMIC DNA]</scope>
    <source>
        <strain evidence="4">ATCC BAA-864 / HTCC2501 / KCTC 12146</strain>
    </source>
</reference>
<dbReference type="RefSeq" id="WP_015752958.1">
    <property type="nucleotide sequence ID" value="NC_013222.1"/>
</dbReference>
<dbReference type="GO" id="GO:0043161">
    <property type="term" value="P:proteasome-mediated ubiquitin-dependent protein catabolic process"/>
    <property type="evidence" value="ECO:0007669"/>
    <property type="project" value="TreeGrafter"/>
</dbReference>
<dbReference type="PANTHER" id="PTHR24104">
    <property type="entry name" value="E3 UBIQUITIN-PROTEIN LIGASE NHLRC1-RELATED"/>
    <property type="match status" value="1"/>
</dbReference>
<dbReference type="GO" id="GO:0061630">
    <property type="term" value="F:ubiquitin protein ligase activity"/>
    <property type="evidence" value="ECO:0007669"/>
    <property type="project" value="TreeGrafter"/>
</dbReference>
<dbReference type="HOGENOM" id="CLU_996898_0_0_10"/>
<dbReference type="AlphaFoldDB" id="A4CGZ3"/>
<dbReference type="SUPFAM" id="SSF101898">
    <property type="entry name" value="NHL repeat"/>
    <property type="match status" value="1"/>
</dbReference>
<dbReference type="eggNOG" id="COG3391">
    <property type="taxonomic scope" value="Bacteria"/>
</dbReference>
<dbReference type="EMBL" id="CP001712">
    <property type="protein sequence ID" value="EAR16201.1"/>
    <property type="molecule type" value="Genomic_DNA"/>
</dbReference>
<proteinExistence type="predicted"/>
<dbReference type="OrthoDB" id="9782304at2"/>
<feature type="repeat" description="NHL" evidence="2">
    <location>
        <begin position="156"/>
        <end position="191"/>
    </location>
</feature>
<accession>A4CGZ3</accession>
<keyword evidence="4" id="KW-1185">Reference proteome</keyword>
<dbReference type="InterPro" id="IPR011042">
    <property type="entry name" value="6-blade_b-propeller_TolB-like"/>
</dbReference>
<dbReference type="InterPro" id="IPR050952">
    <property type="entry name" value="TRIM-NHL_E3_ligases"/>
</dbReference>
<dbReference type="GO" id="GO:0000209">
    <property type="term" value="P:protein polyubiquitination"/>
    <property type="evidence" value="ECO:0007669"/>
    <property type="project" value="TreeGrafter"/>
</dbReference>
<name>A4CGZ3_ROBBH</name>
<evidence type="ECO:0000313" key="3">
    <source>
        <dbReference type="EMBL" id="EAR16201.1"/>
    </source>
</evidence>
<dbReference type="Pfam" id="PF01436">
    <property type="entry name" value="NHL"/>
    <property type="match status" value="1"/>
</dbReference>
<dbReference type="GO" id="GO:0008270">
    <property type="term" value="F:zinc ion binding"/>
    <property type="evidence" value="ECO:0007669"/>
    <property type="project" value="UniProtKB-KW"/>
</dbReference>
<gene>
    <name evidence="3" type="ordered locus">RB2501_04865</name>
</gene>
<dbReference type="Gene3D" id="2.120.10.30">
    <property type="entry name" value="TolB, C-terminal domain"/>
    <property type="match status" value="1"/>
</dbReference>
<keyword evidence="1" id="KW-0677">Repeat</keyword>
<evidence type="ECO:0000313" key="4">
    <source>
        <dbReference type="Proteomes" id="UP000009049"/>
    </source>
</evidence>
<dbReference type="KEGG" id="rbi:RB2501_04865"/>
<evidence type="ECO:0000256" key="2">
    <source>
        <dbReference type="PROSITE-ProRule" id="PRU00504"/>
    </source>
</evidence>
<dbReference type="STRING" id="313596.RB2501_04865"/>
<dbReference type="PROSITE" id="PS51257">
    <property type="entry name" value="PROKAR_LIPOPROTEIN"/>
    <property type="match status" value="1"/>
</dbReference>
<sequence>MNFRKVYIFPVVFLLLFISSCKKVQKQWHFERKIMLPIESRPLALAKDGETIWFSDPDYFRLFRIDLNGRVLDSIIGIQRPMNIHSDKKSLYIPEFLTDTIWKYRNGRLNPLQIKKRPQAPAGVSVYGDTVAIADFYNHRIIIQTADTSVTIGKQGHQDGKLYYPIDVKLRGSKVYVADAYNHRVQVFGFGGKHLKTIGLNDQINVASGIELNSQEIAVTDQENDRVLIYGYDGQLFQVLEEGINYPTDVLLDMEYLYITNFKENSISVYQKR</sequence>
<dbReference type="PROSITE" id="PS51125">
    <property type="entry name" value="NHL"/>
    <property type="match status" value="1"/>
</dbReference>
<dbReference type="Proteomes" id="UP000009049">
    <property type="component" value="Chromosome"/>
</dbReference>
<organism evidence="3 4">
    <name type="scientific">Robiginitalea biformata (strain ATCC BAA-864 / DSM 15991 / KCTC 12146 / HTCC2501)</name>
    <dbReference type="NCBI Taxonomy" id="313596"/>
    <lineage>
        <taxon>Bacteria</taxon>
        <taxon>Pseudomonadati</taxon>
        <taxon>Bacteroidota</taxon>
        <taxon>Flavobacteriia</taxon>
        <taxon>Flavobacteriales</taxon>
        <taxon>Flavobacteriaceae</taxon>
        <taxon>Robiginitalea</taxon>
    </lineage>
</organism>
<protein>
    <submittedName>
        <fullName evidence="3">NHL repeat protein</fullName>
    </submittedName>
</protein>
<evidence type="ECO:0000256" key="1">
    <source>
        <dbReference type="ARBA" id="ARBA00022737"/>
    </source>
</evidence>
<dbReference type="InterPro" id="IPR001258">
    <property type="entry name" value="NHL_repeat"/>
</dbReference>